<dbReference type="Proteomes" id="UP000486602">
    <property type="component" value="Unassembled WGS sequence"/>
</dbReference>
<protein>
    <submittedName>
        <fullName evidence="2">DUF11 domain-containing protein</fullName>
    </submittedName>
</protein>
<dbReference type="PROSITE" id="PS50234">
    <property type="entry name" value="VWFA"/>
    <property type="match status" value="1"/>
</dbReference>
<comment type="caution">
    <text evidence="2">The sequence shown here is derived from an EMBL/GenBank/DDBJ whole genome shotgun (WGS) entry which is preliminary data.</text>
</comment>
<feature type="non-terminal residue" evidence="2">
    <location>
        <position position="957"/>
    </location>
</feature>
<dbReference type="NCBIfam" id="TIGR01451">
    <property type="entry name" value="B_ant_repeat"/>
    <property type="match status" value="1"/>
</dbReference>
<evidence type="ECO:0000313" key="3">
    <source>
        <dbReference type="Proteomes" id="UP000486602"/>
    </source>
</evidence>
<proteinExistence type="predicted"/>
<dbReference type="Pfam" id="PF01345">
    <property type="entry name" value="DUF11"/>
    <property type="match status" value="1"/>
</dbReference>
<accession>A0A7K3WV42</accession>
<gene>
    <name evidence="2" type="ORF">G3O08_18670</name>
</gene>
<evidence type="ECO:0000313" key="2">
    <source>
        <dbReference type="EMBL" id="NEN25520.1"/>
    </source>
</evidence>
<dbReference type="InterPro" id="IPR047589">
    <property type="entry name" value="DUF11_rpt"/>
</dbReference>
<keyword evidence="3" id="KW-1185">Reference proteome</keyword>
<dbReference type="EMBL" id="JAAGVY010000057">
    <property type="protein sequence ID" value="NEN25520.1"/>
    <property type="molecule type" value="Genomic_DNA"/>
</dbReference>
<dbReference type="AlphaFoldDB" id="A0A7K3WV42"/>
<dbReference type="Gene3D" id="3.40.50.410">
    <property type="entry name" value="von Willebrand factor, type A domain"/>
    <property type="match status" value="1"/>
</dbReference>
<organism evidence="2 3">
    <name type="scientific">Cryomorpha ignava</name>
    <dbReference type="NCBI Taxonomy" id="101383"/>
    <lineage>
        <taxon>Bacteria</taxon>
        <taxon>Pseudomonadati</taxon>
        <taxon>Bacteroidota</taxon>
        <taxon>Flavobacteriia</taxon>
        <taxon>Flavobacteriales</taxon>
        <taxon>Cryomorphaceae</taxon>
        <taxon>Cryomorpha</taxon>
    </lineage>
</organism>
<dbReference type="SUPFAM" id="SSF53300">
    <property type="entry name" value="vWA-like"/>
    <property type="match status" value="1"/>
</dbReference>
<feature type="domain" description="VWFA" evidence="1">
    <location>
        <begin position="102"/>
        <end position="313"/>
    </location>
</feature>
<reference evidence="2 3" key="1">
    <citation type="submission" date="2020-02" db="EMBL/GenBank/DDBJ databases">
        <title>Out from the shadows clarifying the taxonomy of the family Cryomorphaceae and related taxa by utilizing the GTDB taxonomic framework.</title>
        <authorList>
            <person name="Bowman J.P."/>
        </authorList>
    </citation>
    <scope>NUCLEOTIDE SEQUENCE [LARGE SCALE GENOMIC DNA]</scope>
    <source>
        <strain evidence="2 3">QSSC 1-22</strain>
    </source>
</reference>
<evidence type="ECO:0000259" key="1">
    <source>
        <dbReference type="PROSITE" id="PS50234"/>
    </source>
</evidence>
<sequence length="957" mass="101124">MKNSTSPLTGRSRTQMKDVTRYLKRLLLTMAIVFFGFGLSFAQINPNQIFDYNHTQTFDPSGNASEVDRVIGNPYIKGVNQIVRRGANNPDLPADITCGDLRVVLILDESGSISPGQTPGAAAAVRSGALQLAQSLLNSGAQLRVVEFATTSSILNLGGAIVNPSFISNFNNYLNSSYSGQSYDPISASPCTGWTNWEAALKDAKGLPADLVIFFTDGNPTAYDVNGADCGNVRTPNSGSFSYTTALNRAITQADLIKNSGKHMFAVGVGSVNTANLIDISGSDNFAISENIYTDDYSIGNFEDLADALGDAVNQICGTEITIDKTVSPNPVCPESSVTFTITVENTGGSYDFDAINTVLTDAFPAGFSNFAIVGAPVSGASISGSTLTYNIGDLVADIPVTIQVTANAPPSGGTYTNTASANADNANLVTDDAILQVSNITGSKTTETVCDEYLWSVNQVNYNASAFVIVESTNNAGCIQRDTLDLTVNYSEETSFAASACDSYTWDGTTYGTSGVYTKSYTNVVDCDSTSTLNLTINNSSSSYTEITACDSYEWMGVTYTEGGLKIVTGTNAAGCVQTDSLQLTINNSSSSYAEATACDSYEWMGTVYTEGGLKIITGTNAAGCVQTDSLDLTINNSSSSYAEATACDSYEWMGIVYTEGGLKIITGTNAAGCVQTDSLDLTINNSSSSYAEATACDSYEWMGTVYTEGGLKIITGTNAAGCVQTDSLDLTINNSSSSYAEATACDSYEWMGIVYTEGGLKIITGTNAAGCVQTDSLDLTINNSSSSYAEATACDSYEWMGETYTEGGLKIATSENAFGCVQTDSLLLTINYSESSYEAVAECDSYDWMGMTYTESGLYINTGETAAGCAKVDSLQLTINGSLSSYTEVTECNSFEWNGEEYNVSGLYINNGETPNGCAIVDSLQLTINYASSSYNEATACDSYEWMGETYTEGG</sequence>
<name>A0A7K3WV42_9FLAO</name>
<dbReference type="InterPro" id="IPR001434">
    <property type="entry name" value="OmcB-like_DUF11"/>
</dbReference>
<dbReference type="InterPro" id="IPR002035">
    <property type="entry name" value="VWF_A"/>
</dbReference>
<dbReference type="InterPro" id="IPR036465">
    <property type="entry name" value="vWFA_dom_sf"/>
</dbReference>